<dbReference type="FunFam" id="3.30.160.60:FF:000690">
    <property type="entry name" value="Zinc finger protein 354C"/>
    <property type="match status" value="1"/>
</dbReference>
<dbReference type="PANTHER" id="PTHR14003:SF19">
    <property type="entry name" value="YY2 TRANSCRIPTION FACTOR"/>
    <property type="match status" value="1"/>
</dbReference>
<keyword evidence="4 7" id="KW-0863">Zinc-finger</keyword>
<dbReference type="EMBL" id="OC001354">
    <property type="protein sequence ID" value="CAD7259720.1"/>
    <property type="molecule type" value="Genomic_DNA"/>
</dbReference>
<proteinExistence type="predicted"/>
<feature type="domain" description="C2H2-type" evidence="8">
    <location>
        <begin position="413"/>
        <end position="440"/>
    </location>
</feature>
<evidence type="ECO:0000256" key="6">
    <source>
        <dbReference type="ARBA" id="ARBA00023242"/>
    </source>
</evidence>
<comment type="subcellular location">
    <subcellularLocation>
        <location evidence="1">Nucleus</location>
    </subcellularLocation>
</comment>
<evidence type="ECO:0000256" key="2">
    <source>
        <dbReference type="ARBA" id="ARBA00022723"/>
    </source>
</evidence>
<dbReference type="SMART" id="SM00355">
    <property type="entry name" value="ZnF_C2H2"/>
    <property type="match status" value="8"/>
</dbReference>
<keyword evidence="3" id="KW-0677">Repeat</keyword>
<dbReference type="InterPro" id="IPR013087">
    <property type="entry name" value="Znf_C2H2_type"/>
</dbReference>
<accession>A0A7R9ASW9</accession>
<dbReference type="Gene3D" id="3.30.160.60">
    <property type="entry name" value="Classic Zinc Finger"/>
    <property type="match status" value="7"/>
</dbReference>
<evidence type="ECO:0000256" key="4">
    <source>
        <dbReference type="ARBA" id="ARBA00022771"/>
    </source>
</evidence>
<gene>
    <name evidence="9" type="ORF">TSIB3V08_LOCUS3919</name>
</gene>
<dbReference type="PROSITE" id="PS50157">
    <property type="entry name" value="ZINC_FINGER_C2H2_2"/>
    <property type="match status" value="8"/>
</dbReference>
<dbReference type="GO" id="GO:0005667">
    <property type="term" value="C:transcription regulator complex"/>
    <property type="evidence" value="ECO:0007669"/>
    <property type="project" value="TreeGrafter"/>
</dbReference>
<feature type="domain" description="C2H2-type" evidence="8">
    <location>
        <begin position="299"/>
        <end position="326"/>
    </location>
</feature>
<feature type="domain" description="C2H2-type" evidence="8">
    <location>
        <begin position="355"/>
        <end position="384"/>
    </location>
</feature>
<dbReference type="AlphaFoldDB" id="A0A7R9ASW9"/>
<evidence type="ECO:0000256" key="3">
    <source>
        <dbReference type="ARBA" id="ARBA00022737"/>
    </source>
</evidence>
<dbReference type="GO" id="GO:0000785">
    <property type="term" value="C:chromatin"/>
    <property type="evidence" value="ECO:0007669"/>
    <property type="project" value="TreeGrafter"/>
</dbReference>
<dbReference type="PANTHER" id="PTHR14003">
    <property type="entry name" value="TRANSCRIPTIONAL REPRESSOR PROTEIN YY"/>
    <property type="match status" value="1"/>
</dbReference>
<evidence type="ECO:0000313" key="9">
    <source>
        <dbReference type="EMBL" id="CAD7259720.1"/>
    </source>
</evidence>
<dbReference type="GO" id="GO:0000981">
    <property type="term" value="F:DNA-binding transcription factor activity, RNA polymerase II-specific"/>
    <property type="evidence" value="ECO:0007669"/>
    <property type="project" value="TreeGrafter"/>
</dbReference>
<dbReference type="GO" id="GO:0003682">
    <property type="term" value="F:chromatin binding"/>
    <property type="evidence" value="ECO:0007669"/>
    <property type="project" value="UniProtKB-ARBA"/>
</dbReference>
<feature type="domain" description="C2H2-type" evidence="8">
    <location>
        <begin position="243"/>
        <end position="270"/>
    </location>
</feature>
<keyword evidence="5" id="KW-0862">Zinc</keyword>
<dbReference type="PROSITE" id="PS00028">
    <property type="entry name" value="ZINC_FINGER_C2H2_1"/>
    <property type="match status" value="8"/>
</dbReference>
<dbReference type="GO" id="GO:0031519">
    <property type="term" value="C:PcG protein complex"/>
    <property type="evidence" value="ECO:0007669"/>
    <property type="project" value="TreeGrafter"/>
</dbReference>
<dbReference type="GO" id="GO:0000978">
    <property type="term" value="F:RNA polymerase II cis-regulatory region sequence-specific DNA binding"/>
    <property type="evidence" value="ECO:0007669"/>
    <property type="project" value="TreeGrafter"/>
</dbReference>
<feature type="domain" description="C2H2-type" evidence="8">
    <location>
        <begin position="439"/>
        <end position="467"/>
    </location>
</feature>
<evidence type="ECO:0000256" key="5">
    <source>
        <dbReference type="ARBA" id="ARBA00022833"/>
    </source>
</evidence>
<dbReference type="FunFam" id="3.30.160.60:FF:000870">
    <property type="entry name" value="zinc finger protein 197 isoform X1"/>
    <property type="match status" value="1"/>
</dbReference>
<dbReference type="FunFam" id="3.30.160.60:FF:002343">
    <property type="entry name" value="Zinc finger protein 33A"/>
    <property type="match status" value="2"/>
</dbReference>
<keyword evidence="2" id="KW-0479">Metal-binding</keyword>
<dbReference type="GO" id="GO:0008270">
    <property type="term" value="F:zinc ion binding"/>
    <property type="evidence" value="ECO:0007669"/>
    <property type="project" value="UniProtKB-KW"/>
</dbReference>
<evidence type="ECO:0000259" key="8">
    <source>
        <dbReference type="PROSITE" id="PS50157"/>
    </source>
</evidence>
<name>A0A7R9ASW9_TIMSH</name>
<evidence type="ECO:0000256" key="7">
    <source>
        <dbReference type="PROSITE-ProRule" id="PRU00042"/>
    </source>
</evidence>
<dbReference type="InterPro" id="IPR036236">
    <property type="entry name" value="Znf_C2H2_sf"/>
</dbReference>
<feature type="domain" description="C2H2-type" evidence="8">
    <location>
        <begin position="385"/>
        <end position="412"/>
    </location>
</feature>
<dbReference type="SUPFAM" id="SSF57667">
    <property type="entry name" value="beta-beta-alpha zinc fingers"/>
    <property type="match status" value="4"/>
</dbReference>
<dbReference type="GO" id="GO:0040029">
    <property type="term" value="P:epigenetic regulation of gene expression"/>
    <property type="evidence" value="ECO:0007669"/>
    <property type="project" value="UniProtKB-ARBA"/>
</dbReference>
<feature type="domain" description="C2H2-type" evidence="8">
    <location>
        <begin position="271"/>
        <end position="298"/>
    </location>
</feature>
<sequence length="574" mass="64337">MVPLFPPDSALFLSDLLQWSLVMLAFSKMSCLSSDDSTEEEKTLLLAVVLEDEENVGGGVMETSVVEGSNKLASSKSVPSEQDGAVGSDAVDKKKNNVLHCLICNADLAPGTDTTYNVHSALSADDPDLRFEKTSVLDHLRRILERPITVHIHSDIVCAECFKLTLEHAAAEVRVRLMRTRVLTRYERTEQLYLALDLKDKNPDKIHRNGLVITQEGTLVDTHCKENNASLFKTPKTKHERKFECKVCGKSFRAFSHRVEHMLIHINEKPFECAECFRSFRTKSSMRAHAMKHTGERPHACKTCGKRFQDHYYMAEHERIHSGSKPFQCSFCHRAFMRKKDLALHVKGHTGDKPYKCGHGTCDKAFAVKSRLHRHTKIHSGERPFPCNLCDKSFVRRDDYQVHNRLHTGERPFYCLYCAKTFTNQSNCLYHVRKHKGVFPCWVCGATFQVRGLLDRHAADVHMILDPRVVDAHSKPDTQPVNAGGVPEDAHGVLNVQAVTNKGDLDGRTILETPSMINTHTLLDMQLVTGCPGEQAPNITVTELAAINTVQVAWSDGSSGTAYVNLPPGTFIID</sequence>
<protein>
    <recommendedName>
        <fullName evidence="8">C2H2-type domain-containing protein</fullName>
    </recommendedName>
</protein>
<dbReference type="Pfam" id="PF00096">
    <property type="entry name" value="zf-C2H2"/>
    <property type="match status" value="3"/>
</dbReference>
<keyword evidence="6" id="KW-0539">Nucleus</keyword>
<organism evidence="9">
    <name type="scientific">Timema shepardi</name>
    <name type="common">Walking stick</name>
    <dbReference type="NCBI Taxonomy" id="629360"/>
    <lineage>
        <taxon>Eukaryota</taxon>
        <taxon>Metazoa</taxon>
        <taxon>Ecdysozoa</taxon>
        <taxon>Arthropoda</taxon>
        <taxon>Hexapoda</taxon>
        <taxon>Insecta</taxon>
        <taxon>Pterygota</taxon>
        <taxon>Neoptera</taxon>
        <taxon>Polyneoptera</taxon>
        <taxon>Phasmatodea</taxon>
        <taxon>Timematodea</taxon>
        <taxon>Timematoidea</taxon>
        <taxon>Timematidae</taxon>
        <taxon>Timema</taxon>
    </lineage>
</organism>
<reference evidence="9" key="1">
    <citation type="submission" date="2020-11" db="EMBL/GenBank/DDBJ databases">
        <authorList>
            <person name="Tran Van P."/>
        </authorList>
    </citation>
    <scope>NUCLEOTIDE SEQUENCE</scope>
</reference>
<evidence type="ECO:0000256" key="1">
    <source>
        <dbReference type="ARBA" id="ARBA00004123"/>
    </source>
</evidence>
<feature type="domain" description="C2H2-type" evidence="8">
    <location>
        <begin position="327"/>
        <end position="354"/>
    </location>
</feature>